<dbReference type="AlphaFoldDB" id="A0AAD5NR09"/>
<evidence type="ECO:0000256" key="1">
    <source>
        <dbReference type="ARBA" id="ARBA00004162"/>
    </source>
</evidence>
<evidence type="ECO:0000313" key="9">
    <source>
        <dbReference type="Proteomes" id="UP001064489"/>
    </source>
</evidence>
<dbReference type="GO" id="GO:0034605">
    <property type="term" value="P:cellular response to heat"/>
    <property type="evidence" value="ECO:0007669"/>
    <property type="project" value="TreeGrafter"/>
</dbReference>
<dbReference type="InterPro" id="IPR008978">
    <property type="entry name" value="HSP20-like_chaperone"/>
</dbReference>
<dbReference type="Pfam" id="PF00011">
    <property type="entry name" value="HSP20"/>
    <property type="match status" value="1"/>
</dbReference>
<comment type="caution">
    <text evidence="8">The sequence shown here is derived from an EMBL/GenBank/DDBJ whole genome shotgun (WGS) entry which is preliminary data.</text>
</comment>
<dbReference type="PANTHER" id="PTHR43670">
    <property type="entry name" value="HEAT SHOCK PROTEIN 26"/>
    <property type="match status" value="1"/>
</dbReference>
<comment type="subcellular location">
    <subcellularLocation>
        <location evidence="1">Cell membrane</location>
        <topology evidence="1">Single-pass membrane protein</topology>
    </subcellularLocation>
</comment>
<dbReference type="CDD" id="cd06464">
    <property type="entry name" value="ACD_sHsps-like"/>
    <property type="match status" value="1"/>
</dbReference>
<evidence type="ECO:0000313" key="8">
    <source>
        <dbReference type="EMBL" id="KAI9175176.1"/>
    </source>
</evidence>
<proteinExistence type="inferred from homology"/>
<feature type="domain" description="SHSP" evidence="7">
    <location>
        <begin position="21"/>
        <end position="126"/>
    </location>
</feature>
<feature type="region of interest" description="Disordered" evidence="6">
    <location>
        <begin position="1"/>
        <end position="20"/>
    </location>
</feature>
<name>A0AAD5NR09_ACENE</name>
<keyword evidence="2" id="KW-1003">Cell membrane</keyword>
<reference evidence="8" key="2">
    <citation type="submission" date="2023-02" db="EMBL/GenBank/DDBJ databases">
        <authorList>
            <person name="Swenson N.G."/>
            <person name="Wegrzyn J.L."/>
            <person name="Mcevoy S.L."/>
        </authorList>
    </citation>
    <scope>NUCLEOTIDE SEQUENCE</scope>
    <source>
        <strain evidence="8">91603</strain>
        <tissue evidence="8">Leaf</tissue>
    </source>
</reference>
<comment type="similarity">
    <text evidence="4 5">Belongs to the small heat shock protein (HSP20) family.</text>
</comment>
<dbReference type="Proteomes" id="UP001064489">
    <property type="component" value="Chromosome 8"/>
</dbReference>
<organism evidence="8 9">
    <name type="scientific">Acer negundo</name>
    <name type="common">Box elder</name>
    <dbReference type="NCBI Taxonomy" id="4023"/>
    <lineage>
        <taxon>Eukaryota</taxon>
        <taxon>Viridiplantae</taxon>
        <taxon>Streptophyta</taxon>
        <taxon>Embryophyta</taxon>
        <taxon>Tracheophyta</taxon>
        <taxon>Spermatophyta</taxon>
        <taxon>Magnoliopsida</taxon>
        <taxon>eudicotyledons</taxon>
        <taxon>Gunneridae</taxon>
        <taxon>Pentapetalae</taxon>
        <taxon>rosids</taxon>
        <taxon>malvids</taxon>
        <taxon>Sapindales</taxon>
        <taxon>Sapindaceae</taxon>
        <taxon>Hippocastanoideae</taxon>
        <taxon>Acereae</taxon>
        <taxon>Acer</taxon>
    </lineage>
</organism>
<evidence type="ECO:0000256" key="6">
    <source>
        <dbReference type="SAM" id="MobiDB-lite"/>
    </source>
</evidence>
<dbReference type="Gene3D" id="2.60.40.790">
    <property type="match status" value="1"/>
</dbReference>
<keyword evidence="9" id="KW-1185">Reference proteome</keyword>
<evidence type="ECO:0000256" key="5">
    <source>
        <dbReference type="RuleBase" id="RU003616"/>
    </source>
</evidence>
<dbReference type="GO" id="GO:0006952">
    <property type="term" value="P:defense response"/>
    <property type="evidence" value="ECO:0007669"/>
    <property type="project" value="UniProtKB-KW"/>
</dbReference>
<reference evidence="8" key="1">
    <citation type="journal article" date="2022" name="Plant J.">
        <title>Strategies of tolerance reflected in two North American maple genomes.</title>
        <authorList>
            <person name="McEvoy S.L."/>
            <person name="Sezen U.U."/>
            <person name="Trouern-Trend A."/>
            <person name="McMahon S.M."/>
            <person name="Schaberg P.G."/>
            <person name="Yang J."/>
            <person name="Wegrzyn J.L."/>
            <person name="Swenson N.G."/>
        </authorList>
    </citation>
    <scope>NUCLEOTIDE SEQUENCE</scope>
    <source>
        <strain evidence="8">91603</strain>
    </source>
</reference>
<dbReference type="InterPro" id="IPR002068">
    <property type="entry name" value="A-crystallin/Hsp20_dom"/>
</dbReference>
<sequence length="213" mass="23990">MENVRARKRGSGADRPVSHNPIVQDFVPSYGWTEDSNGHYLLVDLPDFKKEEVKLQVDDTSGHVTISGERLTSDNRNILRFEQTLTLPPDSDIDGILGKFESGIIYVTVPKLVTVQQEENRKNDNENDHGDGSNHVDEEEKKEKNSRVDDFPEETIKKWEDKEPSNQLVSLAMRMLKENKQIVFTALLAFSLGVWVSRKVGSCGHDIVDGAAI</sequence>
<protein>
    <recommendedName>
        <fullName evidence="7">SHSP domain-containing protein</fullName>
    </recommendedName>
</protein>
<keyword evidence="3" id="KW-0611">Plant defense</keyword>
<accession>A0AAD5NR09</accession>
<evidence type="ECO:0000256" key="3">
    <source>
        <dbReference type="ARBA" id="ARBA00022821"/>
    </source>
</evidence>
<gene>
    <name evidence="8" type="ORF">LWI28_028553</name>
</gene>
<dbReference type="SUPFAM" id="SSF49764">
    <property type="entry name" value="HSP20-like chaperones"/>
    <property type="match status" value="1"/>
</dbReference>
<dbReference type="EMBL" id="JAJSOW010000103">
    <property type="protein sequence ID" value="KAI9175176.1"/>
    <property type="molecule type" value="Genomic_DNA"/>
</dbReference>
<evidence type="ECO:0000256" key="2">
    <source>
        <dbReference type="ARBA" id="ARBA00022475"/>
    </source>
</evidence>
<dbReference type="PROSITE" id="PS01031">
    <property type="entry name" value="SHSP"/>
    <property type="match status" value="1"/>
</dbReference>
<evidence type="ECO:0000256" key="4">
    <source>
        <dbReference type="PROSITE-ProRule" id="PRU00285"/>
    </source>
</evidence>
<feature type="compositionally biased region" description="Basic residues" evidence="6">
    <location>
        <begin position="1"/>
        <end position="10"/>
    </location>
</feature>
<dbReference type="PANTHER" id="PTHR43670:SF130">
    <property type="entry name" value="INACTIVE PROTEIN RESTRICTED TEV MOVEMENT 2-LIKE"/>
    <property type="match status" value="1"/>
</dbReference>
<feature type="region of interest" description="Disordered" evidence="6">
    <location>
        <begin position="118"/>
        <end position="159"/>
    </location>
</feature>
<keyword evidence="2" id="KW-0472">Membrane</keyword>
<evidence type="ECO:0000259" key="7">
    <source>
        <dbReference type="PROSITE" id="PS01031"/>
    </source>
</evidence>
<dbReference type="GO" id="GO:0005886">
    <property type="term" value="C:plasma membrane"/>
    <property type="evidence" value="ECO:0007669"/>
    <property type="project" value="UniProtKB-SubCell"/>
</dbReference>